<feature type="compositionally biased region" description="Polar residues" evidence="1">
    <location>
        <begin position="150"/>
        <end position="159"/>
    </location>
</feature>
<feature type="compositionally biased region" description="Basic and acidic residues" evidence="1">
    <location>
        <begin position="364"/>
        <end position="377"/>
    </location>
</feature>
<dbReference type="PANTHER" id="PTHR10933:SF9">
    <property type="entry name" value="IMMUNOGLOBULIN-BINDING PROTEIN 1"/>
    <property type="match status" value="1"/>
</dbReference>
<dbReference type="GO" id="GO:0035303">
    <property type="term" value="P:regulation of dephosphorylation"/>
    <property type="evidence" value="ECO:0007669"/>
    <property type="project" value="TreeGrafter"/>
</dbReference>
<feature type="compositionally biased region" description="Basic and acidic residues" evidence="1">
    <location>
        <begin position="139"/>
        <end position="149"/>
    </location>
</feature>
<dbReference type="GO" id="GO:0005829">
    <property type="term" value="C:cytosol"/>
    <property type="evidence" value="ECO:0007669"/>
    <property type="project" value="TreeGrafter"/>
</dbReference>
<sequence>MMITAKEEDVSPDDAGSSDQTLTERYFAAISLVESSPGQCISLLDAIQKDIDALSLFSKNETMEDISTKSIPFLALEHFMAMALVNLPAGPGAMKKRKSNILQSLTLWGQFLERLEVLEVLTKEETKEYHDLLDEQQQHYRNDGDDNDRSNQVPLSATPNRDVKIARFKARQQRQKEIEQLKALRERRNRCGIAEEDEMDGYDQDSLDRSLAMAELYIHKGDALENWSQSMRELPMIEMMVKMEADRQHMDRHAGNPSDSSSNHPDRPPPPSGKGLQVTHITKDSTTGQLQFKRDEIRSKVFRPGWSQPTMTLEELGEREYQQAMEREERQKQAEANKKNEPRRYEDLVRDGMEDNAELVEASAKLDREWDDWKDANPRGSGNKMANRGDKNF</sequence>
<name>A0A9K3PY44_9STRA</name>
<accession>A0A9K3PY44</accession>
<feature type="region of interest" description="Disordered" evidence="1">
    <location>
        <begin position="139"/>
        <end position="161"/>
    </location>
</feature>
<proteinExistence type="predicted"/>
<dbReference type="PANTHER" id="PTHR10933">
    <property type="entry name" value="IMMUNOGLOBULIN-BINDING PROTEIN 1"/>
    <property type="match status" value="1"/>
</dbReference>
<dbReference type="GO" id="GO:0051721">
    <property type="term" value="F:protein phosphatase 2A binding"/>
    <property type="evidence" value="ECO:0007669"/>
    <property type="project" value="TreeGrafter"/>
</dbReference>
<feature type="region of interest" description="Disordered" evidence="1">
    <location>
        <begin position="248"/>
        <end position="296"/>
    </location>
</feature>
<feature type="region of interest" description="Disordered" evidence="1">
    <location>
        <begin position="359"/>
        <end position="393"/>
    </location>
</feature>
<dbReference type="Pfam" id="PF04177">
    <property type="entry name" value="TAP42"/>
    <property type="match status" value="1"/>
</dbReference>
<evidence type="ECO:0000313" key="3">
    <source>
        <dbReference type="Proteomes" id="UP000693970"/>
    </source>
</evidence>
<protein>
    <submittedName>
        <fullName evidence="2">TAP42-like family protein</fullName>
    </submittedName>
</protein>
<feature type="region of interest" description="Disordered" evidence="1">
    <location>
        <begin position="323"/>
        <end position="346"/>
    </location>
</feature>
<dbReference type="GO" id="GO:0009966">
    <property type="term" value="P:regulation of signal transduction"/>
    <property type="evidence" value="ECO:0007669"/>
    <property type="project" value="InterPro"/>
</dbReference>
<dbReference type="Proteomes" id="UP000693970">
    <property type="component" value="Unassembled WGS sequence"/>
</dbReference>
<keyword evidence="3" id="KW-1185">Reference proteome</keyword>
<dbReference type="EMBL" id="JAGRRH010000009">
    <property type="protein sequence ID" value="KAG7364033.1"/>
    <property type="molecule type" value="Genomic_DNA"/>
</dbReference>
<gene>
    <name evidence="2" type="ORF">IV203_037235</name>
</gene>
<evidence type="ECO:0000256" key="1">
    <source>
        <dbReference type="SAM" id="MobiDB-lite"/>
    </source>
</evidence>
<dbReference type="OrthoDB" id="10261753at2759"/>
<reference evidence="2" key="2">
    <citation type="submission" date="2021-04" db="EMBL/GenBank/DDBJ databases">
        <authorList>
            <person name="Podell S."/>
        </authorList>
    </citation>
    <scope>NUCLEOTIDE SEQUENCE</scope>
    <source>
        <strain evidence="2">Hildebrandi</strain>
    </source>
</reference>
<dbReference type="InterPro" id="IPR007304">
    <property type="entry name" value="TAP46-like"/>
</dbReference>
<reference evidence="2" key="1">
    <citation type="journal article" date="2021" name="Sci. Rep.">
        <title>Diploid genomic architecture of Nitzschia inconspicua, an elite biomass production diatom.</title>
        <authorList>
            <person name="Oliver A."/>
            <person name="Podell S."/>
            <person name="Pinowska A."/>
            <person name="Traller J.C."/>
            <person name="Smith S.R."/>
            <person name="McClure R."/>
            <person name="Beliaev A."/>
            <person name="Bohutskyi P."/>
            <person name="Hill E.A."/>
            <person name="Rabines A."/>
            <person name="Zheng H."/>
            <person name="Allen L.Z."/>
            <person name="Kuo A."/>
            <person name="Grigoriev I.V."/>
            <person name="Allen A.E."/>
            <person name="Hazlebeck D."/>
            <person name="Allen E.E."/>
        </authorList>
    </citation>
    <scope>NUCLEOTIDE SEQUENCE</scope>
    <source>
        <strain evidence="2">Hildebrandi</strain>
    </source>
</reference>
<comment type="caution">
    <text evidence="2">The sequence shown here is derived from an EMBL/GenBank/DDBJ whole genome shotgun (WGS) entry which is preliminary data.</text>
</comment>
<evidence type="ECO:0000313" key="2">
    <source>
        <dbReference type="EMBL" id="KAG7364033.1"/>
    </source>
</evidence>
<organism evidence="2 3">
    <name type="scientific">Nitzschia inconspicua</name>
    <dbReference type="NCBI Taxonomy" id="303405"/>
    <lineage>
        <taxon>Eukaryota</taxon>
        <taxon>Sar</taxon>
        <taxon>Stramenopiles</taxon>
        <taxon>Ochrophyta</taxon>
        <taxon>Bacillariophyta</taxon>
        <taxon>Bacillariophyceae</taxon>
        <taxon>Bacillariophycidae</taxon>
        <taxon>Bacillariales</taxon>
        <taxon>Bacillariaceae</taxon>
        <taxon>Nitzschia</taxon>
    </lineage>
</organism>
<dbReference type="AlphaFoldDB" id="A0A9K3PY44"/>